<feature type="compositionally biased region" description="Pro residues" evidence="1">
    <location>
        <begin position="162"/>
        <end position="174"/>
    </location>
</feature>
<comment type="caution">
    <text evidence="2">The sequence shown here is derived from an EMBL/GenBank/DDBJ whole genome shotgun (WGS) entry which is preliminary data.</text>
</comment>
<proteinExistence type="predicted"/>
<dbReference type="OrthoDB" id="424231at2"/>
<dbReference type="Proteomes" id="UP000017127">
    <property type="component" value="Unassembled WGS sequence"/>
</dbReference>
<name>U7QNP4_9CYAN</name>
<evidence type="ECO:0008006" key="4">
    <source>
        <dbReference type="Google" id="ProtNLM"/>
    </source>
</evidence>
<evidence type="ECO:0000313" key="2">
    <source>
        <dbReference type="EMBL" id="ERT09604.1"/>
    </source>
</evidence>
<dbReference type="AlphaFoldDB" id="U7QNP4"/>
<feature type="region of interest" description="Disordered" evidence="1">
    <location>
        <begin position="161"/>
        <end position="192"/>
    </location>
</feature>
<sequence>MTTAYRPTRSTSKRLSPSLTTPTTPGNIIPLERARLQRKPRTQPLAQPESNSTPEIIELDVVEILPPQPPQPLWLRSLTTLQQVSSIVTGAVVGITLSVYSLTAYRESAWTQEYQTLEHYRTQEQQLRATNEVLKHQIAEGAQQPNTGLVEREPLDMIFLRPAPPRPEVSPEVPPLELNLSPTSTSNKPLGY</sequence>
<dbReference type="RefSeq" id="WP_023064104.1">
    <property type="nucleotide sequence ID" value="NZ_AUZM01000002.1"/>
</dbReference>
<organism evidence="2 3">
    <name type="scientific">Lyngbya aestuarii BL J</name>
    <dbReference type="NCBI Taxonomy" id="1348334"/>
    <lineage>
        <taxon>Bacteria</taxon>
        <taxon>Bacillati</taxon>
        <taxon>Cyanobacteriota</taxon>
        <taxon>Cyanophyceae</taxon>
        <taxon>Oscillatoriophycideae</taxon>
        <taxon>Oscillatoriales</taxon>
        <taxon>Microcoleaceae</taxon>
        <taxon>Lyngbya</taxon>
    </lineage>
</organism>
<feature type="region of interest" description="Disordered" evidence="1">
    <location>
        <begin position="1"/>
        <end position="52"/>
    </location>
</feature>
<gene>
    <name evidence="2" type="ORF">M595_0435</name>
</gene>
<protein>
    <recommendedName>
        <fullName evidence="4">Cell division protein FtsL</fullName>
    </recommendedName>
</protein>
<accession>U7QNP4</accession>
<reference evidence="2 3" key="1">
    <citation type="journal article" date="2013" name="Front. Microbiol.">
        <title>Comparative genomic analyses of the cyanobacterium, Lyngbya aestuarii BL J, a powerful hydrogen producer.</title>
        <authorList>
            <person name="Kothari A."/>
            <person name="Vaughn M."/>
            <person name="Garcia-Pichel F."/>
        </authorList>
    </citation>
    <scope>NUCLEOTIDE SEQUENCE [LARGE SCALE GENOMIC DNA]</scope>
    <source>
        <strain evidence="2 3">BL J</strain>
    </source>
</reference>
<dbReference type="EMBL" id="AUZM01000002">
    <property type="protein sequence ID" value="ERT09604.1"/>
    <property type="molecule type" value="Genomic_DNA"/>
</dbReference>
<keyword evidence="3" id="KW-1185">Reference proteome</keyword>
<feature type="compositionally biased region" description="Low complexity" evidence="1">
    <location>
        <begin position="1"/>
        <end position="25"/>
    </location>
</feature>
<feature type="compositionally biased region" description="Polar residues" evidence="1">
    <location>
        <begin position="183"/>
        <end position="192"/>
    </location>
</feature>
<evidence type="ECO:0000313" key="3">
    <source>
        <dbReference type="Proteomes" id="UP000017127"/>
    </source>
</evidence>
<evidence type="ECO:0000256" key="1">
    <source>
        <dbReference type="SAM" id="MobiDB-lite"/>
    </source>
</evidence>